<protein>
    <submittedName>
        <fullName evidence="1">Transcriptional regulator, putative</fullName>
    </submittedName>
</protein>
<accession>Q2PY95</accession>
<dbReference type="AlphaFoldDB" id="Q2PY95"/>
<dbReference type="EMBL" id="DQ295239">
    <property type="protein sequence ID" value="ABC25332.1"/>
    <property type="molecule type" value="Genomic_DNA"/>
</dbReference>
<organism evidence="1">
    <name type="scientific">uncultured marine bacterium Ant24C4</name>
    <dbReference type="NCBI Taxonomy" id="360425"/>
    <lineage>
        <taxon>Bacteria</taxon>
        <taxon>environmental samples</taxon>
    </lineage>
</organism>
<reference evidence="1" key="1">
    <citation type="journal article" date="2006" name="Appl. Environ. Microbiol.">
        <title>Comparative genomics of DNA fragments from six Antarctic marine planktonic bacteria.</title>
        <authorList>
            <person name="Grzymski J.J."/>
            <person name="Carter B.J."/>
            <person name="DeLong E.F."/>
            <person name="Feldman R.A."/>
            <person name="Ghadiri A."/>
            <person name="Murray A.E."/>
        </authorList>
    </citation>
    <scope>NUCLEOTIDE SEQUENCE</scope>
</reference>
<sequence length="126" mass="13672">MVMLCECTDNCGDGNRQLDLLRSVDGVLVYPNKNSQAAFTGAAAELLPYCGQEVEVDGLEIYDEDLGAVNIHLVQKSDLSVRMIGSRPIVGPKTGRKTIQERIAKVHGFVAIHGSWLKSLLKDTSA</sequence>
<evidence type="ECO:0000313" key="1">
    <source>
        <dbReference type="EMBL" id="ABC25332.1"/>
    </source>
</evidence>
<name>Q2PY95_9BACT</name>
<proteinExistence type="predicted"/>